<evidence type="ECO:0000259" key="1">
    <source>
        <dbReference type="Pfam" id="PF10006"/>
    </source>
</evidence>
<dbReference type="Proteomes" id="UP000199227">
    <property type="component" value="Unassembled WGS sequence"/>
</dbReference>
<dbReference type="AlphaFoldDB" id="A0A1I5T195"/>
<name>A0A1I5T195_9BACT</name>
<sequence length="90" mass="10506">MKEVEILKLDVRGLNHPEPLERSVEMFKKLNSSNCMHLHIHRYPKPLLAIADNQGIRFDACETEEGEWHILFTKNPALDLNKMLQELNNV</sequence>
<evidence type="ECO:0000313" key="3">
    <source>
        <dbReference type="Proteomes" id="UP000199227"/>
    </source>
</evidence>
<accession>A0A1I5T195</accession>
<dbReference type="InterPro" id="IPR036868">
    <property type="entry name" value="TusA-like_sf"/>
</dbReference>
<gene>
    <name evidence="2" type="ORF">SAMN05216234_1396</name>
</gene>
<feature type="domain" description="DUF2249" evidence="1">
    <location>
        <begin position="9"/>
        <end position="74"/>
    </location>
</feature>
<keyword evidence="3" id="KW-1185">Reference proteome</keyword>
<dbReference type="OrthoDB" id="5335006at2"/>
<organism evidence="2 3">
    <name type="scientific">Hydrogenimonas thermophila</name>
    <dbReference type="NCBI Taxonomy" id="223786"/>
    <lineage>
        <taxon>Bacteria</taxon>
        <taxon>Pseudomonadati</taxon>
        <taxon>Campylobacterota</taxon>
        <taxon>Epsilonproteobacteria</taxon>
        <taxon>Campylobacterales</taxon>
        <taxon>Hydrogenimonadaceae</taxon>
        <taxon>Hydrogenimonas</taxon>
    </lineage>
</organism>
<dbReference type="EMBL" id="FOXB01000039">
    <property type="protein sequence ID" value="SFP76417.1"/>
    <property type="molecule type" value="Genomic_DNA"/>
</dbReference>
<dbReference type="STRING" id="223786.SAMN05216234_1396"/>
<dbReference type="RefSeq" id="WP_092913609.1">
    <property type="nucleotide sequence ID" value="NZ_CP136592.1"/>
</dbReference>
<reference evidence="2 3" key="1">
    <citation type="submission" date="2016-10" db="EMBL/GenBank/DDBJ databases">
        <authorList>
            <person name="de Groot N.N."/>
        </authorList>
    </citation>
    <scope>NUCLEOTIDE SEQUENCE [LARGE SCALE GENOMIC DNA]</scope>
    <source>
        <strain evidence="2 3">EP1-55-1</strain>
    </source>
</reference>
<evidence type="ECO:0000313" key="2">
    <source>
        <dbReference type="EMBL" id="SFP76417.1"/>
    </source>
</evidence>
<proteinExistence type="predicted"/>
<dbReference type="SUPFAM" id="SSF64307">
    <property type="entry name" value="SirA-like"/>
    <property type="match status" value="1"/>
</dbReference>
<dbReference type="Pfam" id="PF10006">
    <property type="entry name" value="DUF2249"/>
    <property type="match status" value="1"/>
</dbReference>
<dbReference type="InterPro" id="IPR018720">
    <property type="entry name" value="DUF2249"/>
</dbReference>
<protein>
    <submittedName>
        <fullName evidence="2">Uncharacterized conserved protein</fullName>
    </submittedName>
</protein>